<feature type="region of interest" description="Disordered" evidence="2">
    <location>
        <begin position="114"/>
        <end position="133"/>
    </location>
</feature>
<keyword evidence="5" id="KW-1185">Reference proteome</keyword>
<dbReference type="EMBL" id="BONX01000052">
    <property type="protein sequence ID" value="GIH00262.1"/>
    <property type="molecule type" value="Genomic_DNA"/>
</dbReference>
<dbReference type="InterPro" id="IPR037923">
    <property type="entry name" value="HTH-like"/>
</dbReference>
<feature type="domain" description="Cupin type-2" evidence="3">
    <location>
        <begin position="34"/>
        <end position="82"/>
    </location>
</feature>
<protein>
    <recommendedName>
        <fullName evidence="3">Cupin type-2 domain-containing protein</fullName>
    </recommendedName>
</protein>
<dbReference type="Pfam" id="PF07883">
    <property type="entry name" value="Cupin_2"/>
    <property type="match status" value="1"/>
</dbReference>
<accession>A0ABQ4F018</accession>
<reference evidence="4 5" key="1">
    <citation type="submission" date="2021-01" db="EMBL/GenBank/DDBJ databases">
        <title>Whole genome shotgun sequence of Plantactinospora mayteni NBRC 109088.</title>
        <authorList>
            <person name="Komaki H."/>
            <person name="Tamura T."/>
        </authorList>
    </citation>
    <scope>NUCLEOTIDE SEQUENCE [LARGE SCALE GENOMIC DNA]</scope>
    <source>
        <strain evidence="4 5">NBRC 109088</strain>
    </source>
</reference>
<dbReference type="Gene3D" id="2.60.120.10">
    <property type="entry name" value="Jelly Rolls"/>
    <property type="match status" value="1"/>
</dbReference>
<dbReference type="InterPro" id="IPR013096">
    <property type="entry name" value="Cupin_2"/>
</dbReference>
<organism evidence="4 5">
    <name type="scientific">Plantactinospora mayteni</name>
    <dbReference type="NCBI Taxonomy" id="566021"/>
    <lineage>
        <taxon>Bacteria</taxon>
        <taxon>Bacillati</taxon>
        <taxon>Actinomycetota</taxon>
        <taxon>Actinomycetes</taxon>
        <taxon>Micromonosporales</taxon>
        <taxon>Micromonosporaceae</taxon>
        <taxon>Plantactinospora</taxon>
    </lineage>
</organism>
<dbReference type="RefSeq" id="WP_203861588.1">
    <property type="nucleotide sequence ID" value="NZ_BAAAZQ010000022.1"/>
</dbReference>
<dbReference type="Proteomes" id="UP000621500">
    <property type="component" value="Unassembled WGS sequence"/>
</dbReference>
<dbReference type="SUPFAM" id="SSF51215">
    <property type="entry name" value="Regulatory protein AraC"/>
    <property type="match status" value="1"/>
</dbReference>
<name>A0ABQ4F018_9ACTN</name>
<keyword evidence="1" id="KW-0238">DNA-binding</keyword>
<evidence type="ECO:0000256" key="2">
    <source>
        <dbReference type="SAM" id="MobiDB-lite"/>
    </source>
</evidence>
<sequence length="133" mass="14693">MPVYQPGQWLNPTDRPDWCDIAGAGRFAVPTENGRFDRHYHDDHEIWFIGEGKAKILVDGAERYVQAGDIVLIRAGDVHDVVEVYQTLRGFFVESGLPLGGRTGHLHLTEADAKGHPVPARPVPADFPAAVTR</sequence>
<evidence type="ECO:0000256" key="1">
    <source>
        <dbReference type="ARBA" id="ARBA00023125"/>
    </source>
</evidence>
<gene>
    <name evidence="4" type="ORF">Pma05_68340</name>
</gene>
<evidence type="ECO:0000313" key="5">
    <source>
        <dbReference type="Proteomes" id="UP000621500"/>
    </source>
</evidence>
<proteinExistence type="predicted"/>
<evidence type="ECO:0000313" key="4">
    <source>
        <dbReference type="EMBL" id="GIH00262.1"/>
    </source>
</evidence>
<dbReference type="InterPro" id="IPR014710">
    <property type="entry name" value="RmlC-like_jellyroll"/>
</dbReference>
<comment type="caution">
    <text evidence="4">The sequence shown here is derived from an EMBL/GenBank/DDBJ whole genome shotgun (WGS) entry which is preliminary data.</text>
</comment>
<evidence type="ECO:0000259" key="3">
    <source>
        <dbReference type="Pfam" id="PF07883"/>
    </source>
</evidence>